<dbReference type="Pfam" id="PF00672">
    <property type="entry name" value="HAMP"/>
    <property type="match status" value="1"/>
</dbReference>
<name>Q3SIF3_THIDA</name>
<evidence type="ECO:0000256" key="10">
    <source>
        <dbReference type="ARBA" id="ARBA00029447"/>
    </source>
</evidence>
<evidence type="ECO:0000313" key="17">
    <source>
        <dbReference type="EMBL" id="AAZ97575.1"/>
    </source>
</evidence>
<dbReference type="Pfam" id="PF00015">
    <property type="entry name" value="MCPsignal"/>
    <property type="match status" value="1"/>
</dbReference>
<sequence length="572" mass="60167">MEMLANLSIKSRLVFVIGFLSILLTAIGGLGLVSLSATNGSLKTVYEDRVVGLGHLERINALMNGSQIIVGEAVAGQLSAFPDDSAVVDQRVNDIKNTITEIDGIWKTFLASHLSSEEKALADAFSASRQKYGREGVVPVLAALSAHDFQQAGEILQGPMRETYPAVRANAEALIASQLKLAQSEFAAAQSRFVMVRNISVFAIVAGVLLAGLTGVWLVRAITRPLNQAVRIAESVAAGDLTQKIEVQSQDETGQLMQALKDMNVSLADIVGQVRHGTDTIAVASREIASGNADLSSRTESQASSLEETASSMEELTSTVRQNAENARQANQLVVSTADVAVKGGEVVGQVVDTMASIKDSSRKISDIIGVIDGIAFQTNILALNAAVEAARAGEQGRGFAVVASEVRNLAQRSAGAAKEIKSLIEDSVGKVDAGSKLVDEAGKTMDEIVSSVKRVTDIMSEIAAASQEQSAGIEQVNQAVGQMDEMTQQNAALVEEAAAAAESLQEQAAKLADAVSVFRLDGAYAQRREVPVSAPRVAPLPTRPRPASVPAARPKKLAAAQGNDGGDWEEF</sequence>
<keyword evidence="4" id="KW-0145">Chemotaxis</keyword>
<dbReference type="GO" id="GO:0007165">
    <property type="term" value="P:signal transduction"/>
    <property type="evidence" value="ECO:0007669"/>
    <property type="project" value="UniProtKB-KW"/>
</dbReference>
<dbReference type="RefSeq" id="WP_011312134.1">
    <property type="nucleotide sequence ID" value="NC_007404.1"/>
</dbReference>
<evidence type="ECO:0000256" key="6">
    <source>
        <dbReference type="ARBA" id="ARBA00022692"/>
    </source>
</evidence>
<dbReference type="EMBL" id="CP000116">
    <property type="protein sequence ID" value="AAZ97575.1"/>
    <property type="molecule type" value="Genomic_DNA"/>
</dbReference>
<comment type="subcellular location">
    <subcellularLocation>
        <location evidence="1">Cell inner membrane</location>
        <topology evidence="1">Multi-pass membrane protein</topology>
    </subcellularLocation>
</comment>
<feature type="coiled-coil region" evidence="12">
    <location>
        <begin position="477"/>
        <end position="515"/>
    </location>
</feature>
<dbReference type="AlphaFoldDB" id="Q3SIF3"/>
<feature type="region of interest" description="Disordered" evidence="13">
    <location>
        <begin position="293"/>
        <end position="313"/>
    </location>
</feature>
<feature type="domain" description="Methyl-accepting transducer" evidence="15">
    <location>
        <begin position="277"/>
        <end position="506"/>
    </location>
</feature>
<comment type="similarity">
    <text evidence="10">Belongs to the methyl-accepting chemotaxis (MCP) protein family.</text>
</comment>
<dbReference type="Proteomes" id="UP000008291">
    <property type="component" value="Chromosome"/>
</dbReference>
<organism evidence="17 18">
    <name type="scientific">Thiobacillus denitrificans (strain ATCC 25259 / T1)</name>
    <dbReference type="NCBI Taxonomy" id="292415"/>
    <lineage>
        <taxon>Bacteria</taxon>
        <taxon>Pseudomonadati</taxon>
        <taxon>Pseudomonadota</taxon>
        <taxon>Betaproteobacteria</taxon>
        <taxon>Nitrosomonadales</taxon>
        <taxon>Thiobacillaceae</taxon>
        <taxon>Thiobacillus</taxon>
    </lineage>
</organism>
<dbReference type="FunFam" id="1.10.287.950:FF:000002">
    <property type="entry name" value="Methyl-accepting chemotaxis protein"/>
    <property type="match status" value="1"/>
</dbReference>
<reference evidence="17 18" key="1">
    <citation type="journal article" date="2006" name="J. Bacteriol.">
        <title>The genome sequence of the obligately chemolithoautotrophic, facultatively anaerobic bacterium Thiobacillus denitrificans.</title>
        <authorList>
            <person name="Beller H.R."/>
            <person name="Chain P.S."/>
            <person name="Letain T.E."/>
            <person name="Chakicherla A."/>
            <person name="Larimer F.W."/>
            <person name="Richardson P.M."/>
            <person name="Coleman M.A."/>
            <person name="Wood A.P."/>
            <person name="Kelly D.P."/>
        </authorList>
    </citation>
    <scope>NUCLEOTIDE SEQUENCE [LARGE SCALE GENOMIC DNA]</scope>
    <source>
        <strain evidence="17 18">ATCC 25259</strain>
    </source>
</reference>
<dbReference type="PROSITE" id="PS50111">
    <property type="entry name" value="CHEMOTAXIS_TRANSDUC_2"/>
    <property type="match status" value="1"/>
</dbReference>
<keyword evidence="8 14" id="KW-0472">Membrane</keyword>
<dbReference type="HOGENOM" id="CLU_000445_107_16_4"/>
<dbReference type="GO" id="GO:0005886">
    <property type="term" value="C:plasma membrane"/>
    <property type="evidence" value="ECO:0007669"/>
    <property type="project" value="UniProtKB-SubCell"/>
</dbReference>
<evidence type="ECO:0000256" key="11">
    <source>
        <dbReference type="PROSITE-ProRule" id="PRU00284"/>
    </source>
</evidence>
<keyword evidence="6 14" id="KW-0812">Transmembrane</keyword>
<evidence type="ECO:0000313" key="18">
    <source>
        <dbReference type="Proteomes" id="UP000008291"/>
    </source>
</evidence>
<evidence type="ECO:0000256" key="13">
    <source>
        <dbReference type="SAM" id="MobiDB-lite"/>
    </source>
</evidence>
<evidence type="ECO:0000256" key="14">
    <source>
        <dbReference type="SAM" id="Phobius"/>
    </source>
</evidence>
<feature type="transmembrane region" description="Helical" evidence="14">
    <location>
        <begin position="199"/>
        <end position="219"/>
    </location>
</feature>
<evidence type="ECO:0000259" key="15">
    <source>
        <dbReference type="PROSITE" id="PS50111"/>
    </source>
</evidence>
<dbReference type="InterPro" id="IPR004089">
    <property type="entry name" value="MCPsignal_dom"/>
</dbReference>
<feature type="transmembrane region" description="Helical" evidence="14">
    <location>
        <begin position="12"/>
        <end position="33"/>
    </location>
</feature>
<dbReference type="SMART" id="SM00283">
    <property type="entry name" value="MA"/>
    <property type="match status" value="1"/>
</dbReference>
<dbReference type="PROSITE" id="PS50885">
    <property type="entry name" value="HAMP"/>
    <property type="match status" value="1"/>
</dbReference>
<dbReference type="Pfam" id="PF02203">
    <property type="entry name" value="TarH"/>
    <property type="match status" value="1"/>
</dbReference>
<dbReference type="PANTHER" id="PTHR43531">
    <property type="entry name" value="PROTEIN ICFG"/>
    <property type="match status" value="1"/>
</dbReference>
<gene>
    <name evidence="17" type="ordered locus">Tbd_1622</name>
</gene>
<dbReference type="SMART" id="SM00304">
    <property type="entry name" value="HAMP"/>
    <property type="match status" value="1"/>
</dbReference>
<feature type="domain" description="HAMP" evidence="16">
    <location>
        <begin position="220"/>
        <end position="272"/>
    </location>
</feature>
<dbReference type="GO" id="GO:0006935">
    <property type="term" value="P:chemotaxis"/>
    <property type="evidence" value="ECO:0007669"/>
    <property type="project" value="UniProtKB-KW"/>
</dbReference>
<dbReference type="InterPro" id="IPR004090">
    <property type="entry name" value="Chemotax_Me-accpt_rcpt"/>
</dbReference>
<dbReference type="InterPro" id="IPR003660">
    <property type="entry name" value="HAMP_dom"/>
</dbReference>
<evidence type="ECO:0000256" key="1">
    <source>
        <dbReference type="ARBA" id="ARBA00004429"/>
    </source>
</evidence>
<evidence type="ECO:0000259" key="16">
    <source>
        <dbReference type="PROSITE" id="PS50885"/>
    </source>
</evidence>
<evidence type="ECO:0000256" key="8">
    <source>
        <dbReference type="ARBA" id="ARBA00023136"/>
    </source>
</evidence>
<evidence type="ECO:0000256" key="4">
    <source>
        <dbReference type="ARBA" id="ARBA00022500"/>
    </source>
</evidence>
<dbReference type="InterPro" id="IPR003122">
    <property type="entry name" value="Tar_rcpt_lig-bd"/>
</dbReference>
<evidence type="ECO:0000256" key="3">
    <source>
        <dbReference type="ARBA" id="ARBA00022481"/>
    </source>
</evidence>
<evidence type="ECO:0000256" key="2">
    <source>
        <dbReference type="ARBA" id="ARBA00022475"/>
    </source>
</evidence>
<dbReference type="eggNOG" id="COG0840">
    <property type="taxonomic scope" value="Bacteria"/>
</dbReference>
<evidence type="ECO:0000256" key="7">
    <source>
        <dbReference type="ARBA" id="ARBA00022989"/>
    </source>
</evidence>
<dbReference type="InterPro" id="IPR051310">
    <property type="entry name" value="MCP_chemotaxis"/>
</dbReference>
<protein>
    <submittedName>
        <fullName evidence="17">Chemotaxis sensory transducer</fullName>
    </submittedName>
</protein>
<dbReference type="SUPFAM" id="SSF58104">
    <property type="entry name" value="Methyl-accepting chemotaxis protein (MCP) signaling domain"/>
    <property type="match status" value="1"/>
</dbReference>
<proteinExistence type="inferred from homology"/>
<dbReference type="PANTHER" id="PTHR43531:SF14">
    <property type="entry name" value="METHYL-ACCEPTING CHEMOTAXIS PROTEIN I-RELATED"/>
    <property type="match status" value="1"/>
</dbReference>
<dbReference type="GO" id="GO:0004888">
    <property type="term" value="F:transmembrane signaling receptor activity"/>
    <property type="evidence" value="ECO:0007669"/>
    <property type="project" value="InterPro"/>
</dbReference>
<keyword evidence="5" id="KW-0997">Cell inner membrane</keyword>
<dbReference type="KEGG" id="tbd:Tbd_1622"/>
<feature type="region of interest" description="Disordered" evidence="13">
    <location>
        <begin position="533"/>
        <end position="572"/>
    </location>
</feature>
<evidence type="ECO:0000256" key="5">
    <source>
        <dbReference type="ARBA" id="ARBA00022519"/>
    </source>
</evidence>
<keyword evidence="2" id="KW-1003">Cell membrane</keyword>
<evidence type="ECO:0000256" key="12">
    <source>
        <dbReference type="SAM" id="Coils"/>
    </source>
</evidence>
<keyword evidence="7 14" id="KW-1133">Transmembrane helix</keyword>
<evidence type="ECO:0000256" key="9">
    <source>
        <dbReference type="ARBA" id="ARBA00023224"/>
    </source>
</evidence>
<keyword evidence="12" id="KW-0175">Coiled coil</keyword>
<dbReference type="STRING" id="292415.Tbd_1622"/>
<keyword evidence="9 11" id="KW-0807">Transducer</keyword>
<keyword evidence="3" id="KW-0488">Methylation</keyword>
<keyword evidence="18" id="KW-1185">Reference proteome</keyword>
<accession>Q3SIF3</accession>
<dbReference type="CDD" id="cd06225">
    <property type="entry name" value="HAMP"/>
    <property type="match status" value="1"/>
</dbReference>
<dbReference type="PRINTS" id="PR00260">
    <property type="entry name" value="CHEMTRNSDUCR"/>
</dbReference>
<dbReference type="Gene3D" id="1.10.287.950">
    <property type="entry name" value="Methyl-accepting chemotaxis protein"/>
    <property type="match status" value="1"/>
</dbReference>
<dbReference type="CDD" id="cd11386">
    <property type="entry name" value="MCP_signal"/>
    <property type="match status" value="1"/>
</dbReference>